<keyword evidence="13" id="KW-1185">Reference proteome</keyword>
<comment type="catalytic activity">
    <reaction evidence="10">
        <text>N-terminal L-methionyl-[transmembrane protein] + acetyl-CoA = N-terminal N(alpha)-acetyl-L-methionyl-[transmembrane protein] + CoA + H(+)</text>
        <dbReference type="Rhea" id="RHEA:50604"/>
        <dbReference type="Rhea" id="RHEA-COMP:12745"/>
        <dbReference type="Rhea" id="RHEA-COMP:12746"/>
        <dbReference type="ChEBI" id="CHEBI:15378"/>
        <dbReference type="ChEBI" id="CHEBI:57287"/>
        <dbReference type="ChEBI" id="CHEBI:57288"/>
        <dbReference type="ChEBI" id="CHEBI:64731"/>
        <dbReference type="ChEBI" id="CHEBI:133414"/>
        <dbReference type="EC" id="2.3.1.259"/>
    </reaction>
</comment>
<evidence type="ECO:0000256" key="4">
    <source>
        <dbReference type="ARBA" id="ARBA00022853"/>
    </source>
</evidence>
<dbReference type="Gene3D" id="3.40.630.30">
    <property type="match status" value="1"/>
</dbReference>
<dbReference type="SUPFAM" id="SSF55729">
    <property type="entry name" value="Acyl-CoA N-acyltransferases (Nat)"/>
    <property type="match status" value="1"/>
</dbReference>
<dbReference type="GO" id="GO:0120518">
    <property type="term" value="F:protein N-terminal-methionine acetyltransferase activity"/>
    <property type="evidence" value="ECO:0007669"/>
    <property type="project" value="UniProtKB-EC"/>
</dbReference>
<dbReference type="AlphaFoldDB" id="A0A5C5G585"/>
<sequence length="264" mass="28669">MLDVAPAFLPLQPLRASLTTDLPSPLDLNDALSPPRSPLVDAGSCSLDALRASLALPLRIPRRASPRVEFIALASPTREKRVDESEDDLVVRQLKRADVEQVRKLQDACLPIAYPPSFYSVLLSSPSSICLISYSSSHPSTIIGCVAAHISYPPSCSLSSPRQTGPPPPTIYLLTLAVDPSARGRGLAAHLVRSACRALLPSTPFSGTHRHIKVSLHVEATNDTAQRLYRRMGLEERRRQRGFYSRLRGGGSGEAAEMEGFIEV</sequence>
<comment type="caution">
    <text evidence="12">The sequence shown here is derived from an EMBL/GenBank/DDBJ whole genome shotgun (WGS) entry which is preliminary data.</text>
</comment>
<evidence type="ECO:0000256" key="10">
    <source>
        <dbReference type="ARBA" id="ARBA00048848"/>
    </source>
</evidence>
<comment type="similarity">
    <text evidence="6">Belongs to the acetyltransferase family. NAA60 subfamily.</text>
</comment>
<dbReference type="InterPro" id="IPR000182">
    <property type="entry name" value="GNAT_dom"/>
</dbReference>
<name>A0A5C5G585_9BASI</name>
<keyword evidence="4" id="KW-0156">Chromatin regulator</keyword>
<dbReference type="PROSITE" id="PS51186">
    <property type="entry name" value="GNAT"/>
    <property type="match status" value="1"/>
</dbReference>
<keyword evidence="5 12" id="KW-0012">Acyltransferase</keyword>
<evidence type="ECO:0000256" key="3">
    <source>
        <dbReference type="ARBA" id="ARBA00022829"/>
    </source>
</evidence>
<evidence type="ECO:0000256" key="5">
    <source>
        <dbReference type="ARBA" id="ARBA00023315"/>
    </source>
</evidence>
<dbReference type="STRING" id="5288.A0A5C5G585"/>
<dbReference type="EMBL" id="SOZI01000010">
    <property type="protein sequence ID" value="TNY23542.1"/>
    <property type="molecule type" value="Genomic_DNA"/>
</dbReference>
<dbReference type="GO" id="GO:0007059">
    <property type="term" value="P:chromosome segregation"/>
    <property type="evidence" value="ECO:0007669"/>
    <property type="project" value="UniProtKB-KW"/>
</dbReference>
<accession>A0A5C5G585</accession>
<evidence type="ECO:0000256" key="6">
    <source>
        <dbReference type="ARBA" id="ARBA00025774"/>
    </source>
</evidence>
<dbReference type="PANTHER" id="PTHR14744:SF15">
    <property type="entry name" value="N-ALPHA-ACETYLTRANSFERASE 60"/>
    <property type="match status" value="1"/>
</dbReference>
<dbReference type="OrthoDB" id="47374at2759"/>
<dbReference type="InterPro" id="IPR045141">
    <property type="entry name" value="NAA60-like"/>
</dbReference>
<keyword evidence="2 12" id="KW-0808">Transferase</keyword>
<gene>
    <name evidence="12" type="ORF">DMC30DRAFT_9176</name>
</gene>
<organism evidence="12 13">
    <name type="scientific">Rhodotorula diobovata</name>
    <dbReference type="NCBI Taxonomy" id="5288"/>
    <lineage>
        <taxon>Eukaryota</taxon>
        <taxon>Fungi</taxon>
        <taxon>Dikarya</taxon>
        <taxon>Basidiomycota</taxon>
        <taxon>Pucciniomycotina</taxon>
        <taxon>Microbotryomycetes</taxon>
        <taxon>Sporidiobolales</taxon>
        <taxon>Sporidiobolaceae</taxon>
        <taxon>Rhodotorula</taxon>
    </lineage>
</organism>
<dbReference type="InterPro" id="IPR016181">
    <property type="entry name" value="Acyl_CoA_acyltransferase"/>
</dbReference>
<evidence type="ECO:0000256" key="8">
    <source>
        <dbReference type="ARBA" id="ARBA00026144"/>
    </source>
</evidence>
<evidence type="ECO:0000313" key="12">
    <source>
        <dbReference type="EMBL" id="TNY23542.1"/>
    </source>
</evidence>
<keyword evidence="3" id="KW-0159">Chromosome partition</keyword>
<evidence type="ECO:0000256" key="2">
    <source>
        <dbReference type="ARBA" id="ARBA00022679"/>
    </source>
</evidence>
<dbReference type="PANTHER" id="PTHR14744">
    <property type="entry name" value="N-ALPHA-ACETYLTRANSFERASE 60"/>
    <property type="match status" value="1"/>
</dbReference>
<evidence type="ECO:0000256" key="7">
    <source>
        <dbReference type="ARBA" id="ARBA00026111"/>
    </source>
</evidence>
<dbReference type="GO" id="GO:0000139">
    <property type="term" value="C:Golgi membrane"/>
    <property type="evidence" value="ECO:0007669"/>
    <property type="project" value="TreeGrafter"/>
</dbReference>
<comment type="catalytic activity">
    <reaction evidence="9">
        <text>L-lysyl-[protein] + acetyl-CoA = N(6)-acetyl-L-lysyl-[protein] + CoA + H(+)</text>
        <dbReference type="Rhea" id="RHEA:45948"/>
        <dbReference type="Rhea" id="RHEA-COMP:9752"/>
        <dbReference type="Rhea" id="RHEA-COMP:10731"/>
        <dbReference type="ChEBI" id="CHEBI:15378"/>
        <dbReference type="ChEBI" id="CHEBI:29969"/>
        <dbReference type="ChEBI" id="CHEBI:57287"/>
        <dbReference type="ChEBI" id="CHEBI:57288"/>
        <dbReference type="ChEBI" id="CHEBI:61930"/>
        <dbReference type="EC" id="2.3.1.48"/>
    </reaction>
</comment>
<reference evidence="12 13" key="1">
    <citation type="submission" date="2019-03" db="EMBL/GenBank/DDBJ databases">
        <title>Rhodosporidium diobovatum UCD-FST 08-225 genome sequencing, assembly, and annotation.</title>
        <authorList>
            <person name="Fakankun I.U."/>
            <person name="Fristensky B."/>
            <person name="Levin D.B."/>
        </authorList>
    </citation>
    <scope>NUCLEOTIDE SEQUENCE [LARGE SCALE GENOMIC DNA]</scope>
    <source>
        <strain evidence="12 13">UCD-FST 08-225</strain>
    </source>
</reference>
<dbReference type="EC" id="2.3.1.259" evidence="7"/>
<evidence type="ECO:0000256" key="1">
    <source>
        <dbReference type="ARBA" id="ARBA00013184"/>
    </source>
</evidence>
<evidence type="ECO:0000313" key="13">
    <source>
        <dbReference type="Proteomes" id="UP000311382"/>
    </source>
</evidence>
<dbReference type="GO" id="GO:0004402">
    <property type="term" value="F:histone acetyltransferase activity"/>
    <property type="evidence" value="ECO:0007669"/>
    <property type="project" value="TreeGrafter"/>
</dbReference>
<dbReference type="Proteomes" id="UP000311382">
    <property type="component" value="Unassembled WGS sequence"/>
</dbReference>
<proteinExistence type="inferred from homology"/>
<evidence type="ECO:0000259" key="11">
    <source>
        <dbReference type="PROSITE" id="PS51186"/>
    </source>
</evidence>
<evidence type="ECO:0000256" key="9">
    <source>
        <dbReference type="ARBA" id="ARBA00048017"/>
    </source>
</evidence>
<feature type="domain" description="N-acetyltransferase" evidence="11">
    <location>
        <begin position="89"/>
        <end position="263"/>
    </location>
</feature>
<dbReference type="CDD" id="cd04301">
    <property type="entry name" value="NAT_SF"/>
    <property type="match status" value="1"/>
</dbReference>
<dbReference type="Pfam" id="PF00583">
    <property type="entry name" value="Acetyltransf_1"/>
    <property type="match status" value="1"/>
</dbReference>
<dbReference type="EC" id="2.3.1.48" evidence="1"/>
<protein>
    <recommendedName>
        <fullName evidence="8">N-alpha-acetyltransferase 60</fullName>
        <ecNumber evidence="7">2.3.1.259</ecNumber>
        <ecNumber evidence="1">2.3.1.48</ecNumber>
    </recommendedName>
</protein>